<reference evidence="7" key="1">
    <citation type="submission" date="2019-02" db="EMBL/GenBank/DDBJ databases">
        <authorList>
            <person name="Li S.-H."/>
        </authorList>
    </citation>
    <scope>NUCLEOTIDE SEQUENCE</scope>
    <source>
        <strain evidence="7">IMCC11814</strain>
    </source>
</reference>
<organism evidence="7 8">
    <name type="scientific">Candidatus Marimicrobium litorale</name>
    <dbReference type="NCBI Taxonomy" id="2518991"/>
    <lineage>
        <taxon>Bacteria</taxon>
        <taxon>Pseudomonadati</taxon>
        <taxon>Pseudomonadota</taxon>
        <taxon>Gammaproteobacteria</taxon>
        <taxon>Cellvibrionales</taxon>
        <taxon>Halieaceae</taxon>
        <taxon>Marimicrobium</taxon>
    </lineage>
</organism>
<dbReference type="Proteomes" id="UP001143304">
    <property type="component" value="Unassembled WGS sequence"/>
</dbReference>
<gene>
    <name evidence="7" type="ORF">EYC82_03440</name>
</gene>
<dbReference type="InterPro" id="IPR003772">
    <property type="entry name" value="YceD"/>
</dbReference>
<accession>A0ABT3T2C4</accession>
<dbReference type="RefSeq" id="WP_279248154.1">
    <property type="nucleotide sequence ID" value="NZ_SHNO01000001.1"/>
</dbReference>
<evidence type="ECO:0000256" key="6">
    <source>
        <dbReference type="SAM" id="MobiDB-lite"/>
    </source>
</evidence>
<comment type="similarity">
    <text evidence="2">Belongs to the DUF177 domain family.</text>
</comment>
<comment type="function">
    <text evidence="1">Plays a role in synthesis, processing and/or stability of 23S rRNA.</text>
</comment>
<dbReference type="PANTHER" id="PTHR38099">
    <property type="entry name" value="LARGE RIBOSOMAL RNA SUBUNIT ACCUMULATION PROTEIN YCED"/>
    <property type="match status" value="1"/>
</dbReference>
<evidence type="ECO:0000256" key="2">
    <source>
        <dbReference type="ARBA" id="ARBA00010740"/>
    </source>
</evidence>
<feature type="region of interest" description="Disordered" evidence="6">
    <location>
        <begin position="154"/>
        <end position="175"/>
    </location>
</feature>
<keyword evidence="4" id="KW-0690">Ribosome biogenesis</keyword>
<evidence type="ECO:0000256" key="1">
    <source>
        <dbReference type="ARBA" id="ARBA00002868"/>
    </source>
</evidence>
<protein>
    <recommendedName>
        <fullName evidence="3">Large ribosomal RNA subunit accumulation protein YceD</fullName>
    </recommendedName>
    <alternativeName>
        <fullName evidence="5">23S rRNA accumulation protein YceD</fullName>
    </alternativeName>
</protein>
<dbReference type="EMBL" id="SHNO01000001">
    <property type="protein sequence ID" value="MCX2976403.1"/>
    <property type="molecule type" value="Genomic_DNA"/>
</dbReference>
<dbReference type="Pfam" id="PF02620">
    <property type="entry name" value="YceD"/>
    <property type="match status" value="1"/>
</dbReference>
<proteinExistence type="inferred from homology"/>
<keyword evidence="8" id="KW-1185">Reference proteome</keyword>
<sequence length="175" mass="19383">MLIEPLPASLDVRKAAAREAVVSGILKPFDLLRLRPLLAGSEGVIAVEMRFSRDEVGRYLVEVTIEADVQVECQRCLSSMSEHLSCDSSLAVVWTDEEAATLPRYLDALVETETNSNLWELVEDELILARQPFSYHDTDDCKRTTVAYADPDAIEDAGESKPNPFAVLGQLKSDK</sequence>
<dbReference type="PANTHER" id="PTHR38099:SF1">
    <property type="entry name" value="LARGE RIBOSOMAL RNA SUBUNIT ACCUMULATION PROTEIN YCED"/>
    <property type="match status" value="1"/>
</dbReference>
<comment type="caution">
    <text evidence="7">The sequence shown here is derived from an EMBL/GenBank/DDBJ whole genome shotgun (WGS) entry which is preliminary data.</text>
</comment>
<name>A0ABT3T2C4_9GAMM</name>
<evidence type="ECO:0000313" key="7">
    <source>
        <dbReference type="EMBL" id="MCX2976403.1"/>
    </source>
</evidence>
<evidence type="ECO:0000256" key="3">
    <source>
        <dbReference type="ARBA" id="ARBA00015716"/>
    </source>
</evidence>
<evidence type="ECO:0000256" key="5">
    <source>
        <dbReference type="ARBA" id="ARBA00031841"/>
    </source>
</evidence>
<evidence type="ECO:0000313" key="8">
    <source>
        <dbReference type="Proteomes" id="UP001143304"/>
    </source>
</evidence>
<evidence type="ECO:0000256" key="4">
    <source>
        <dbReference type="ARBA" id="ARBA00022517"/>
    </source>
</evidence>
<dbReference type="InterPro" id="IPR039255">
    <property type="entry name" value="YceD_bac"/>
</dbReference>